<dbReference type="InterPro" id="IPR011029">
    <property type="entry name" value="DEATH-like_dom_sf"/>
</dbReference>
<keyword evidence="5" id="KW-1185">Reference proteome</keyword>
<organism evidence="4 5">
    <name type="scientific">Sinanodonta woodiana</name>
    <name type="common">Chinese pond mussel</name>
    <name type="synonym">Anodonta woodiana</name>
    <dbReference type="NCBI Taxonomy" id="1069815"/>
    <lineage>
        <taxon>Eukaryota</taxon>
        <taxon>Metazoa</taxon>
        <taxon>Spiralia</taxon>
        <taxon>Lophotrochozoa</taxon>
        <taxon>Mollusca</taxon>
        <taxon>Bivalvia</taxon>
        <taxon>Autobranchia</taxon>
        <taxon>Heteroconchia</taxon>
        <taxon>Palaeoheterodonta</taxon>
        <taxon>Unionida</taxon>
        <taxon>Unionoidea</taxon>
        <taxon>Unionidae</taxon>
        <taxon>Unioninae</taxon>
        <taxon>Sinanodonta</taxon>
    </lineage>
</organism>
<dbReference type="Pfam" id="PF00619">
    <property type="entry name" value="CARD"/>
    <property type="match status" value="1"/>
</dbReference>
<gene>
    <name evidence="4" type="ORF">ACJMK2_004400</name>
</gene>
<dbReference type="AlphaFoldDB" id="A0ABD3Y2E0"/>
<evidence type="ECO:0000256" key="2">
    <source>
        <dbReference type="SAM" id="MobiDB-lite"/>
    </source>
</evidence>
<evidence type="ECO:0000313" key="4">
    <source>
        <dbReference type="EMBL" id="KAL3892166.1"/>
    </source>
</evidence>
<feature type="coiled-coil region" evidence="1">
    <location>
        <begin position="273"/>
        <end position="314"/>
    </location>
</feature>
<feature type="coiled-coil region" evidence="1">
    <location>
        <begin position="189"/>
        <end position="244"/>
    </location>
</feature>
<dbReference type="CDD" id="cd01671">
    <property type="entry name" value="CARD"/>
    <property type="match status" value="1"/>
</dbReference>
<dbReference type="SUPFAM" id="SSF47986">
    <property type="entry name" value="DEATH domain"/>
    <property type="match status" value="1"/>
</dbReference>
<feature type="compositionally biased region" description="Basic residues" evidence="2">
    <location>
        <begin position="393"/>
        <end position="406"/>
    </location>
</feature>
<dbReference type="Gene3D" id="1.10.533.10">
    <property type="entry name" value="Death Domain, Fas"/>
    <property type="match status" value="1"/>
</dbReference>
<proteinExistence type="predicted"/>
<dbReference type="PROSITE" id="PS50209">
    <property type="entry name" value="CARD"/>
    <property type="match status" value="1"/>
</dbReference>
<keyword evidence="1" id="KW-0175">Coiled coil</keyword>
<reference evidence="4 5" key="1">
    <citation type="submission" date="2024-11" db="EMBL/GenBank/DDBJ databases">
        <title>Chromosome-level genome assembly of the freshwater bivalve Anodonta woodiana.</title>
        <authorList>
            <person name="Chen X."/>
        </authorList>
    </citation>
    <scope>NUCLEOTIDE SEQUENCE [LARGE SCALE GENOMIC DNA]</scope>
    <source>
        <strain evidence="4">MN2024</strain>
        <tissue evidence="4">Gills</tissue>
    </source>
</reference>
<dbReference type="InterPro" id="IPR037939">
    <property type="entry name" value="CRADD"/>
</dbReference>
<protein>
    <recommendedName>
        <fullName evidence="3">CARD domain-containing protein</fullName>
    </recommendedName>
</protein>
<evidence type="ECO:0000256" key="1">
    <source>
        <dbReference type="SAM" id="Coils"/>
    </source>
</evidence>
<dbReference type="SMART" id="SM00114">
    <property type="entry name" value="CARD"/>
    <property type="match status" value="1"/>
</dbReference>
<accession>A0ABD3Y2E0</accession>
<dbReference type="Proteomes" id="UP001634394">
    <property type="component" value="Unassembled WGS sequence"/>
</dbReference>
<feature type="compositionally biased region" description="Basic residues" evidence="2">
    <location>
        <begin position="421"/>
        <end position="435"/>
    </location>
</feature>
<feature type="domain" description="CARD" evidence="3">
    <location>
        <begin position="1"/>
        <end position="91"/>
    </location>
</feature>
<comment type="caution">
    <text evidence="4">The sequence shown here is derived from an EMBL/GenBank/DDBJ whole genome shotgun (WGS) entry which is preliminary data.</text>
</comment>
<evidence type="ECO:0000259" key="3">
    <source>
        <dbReference type="PROSITE" id="PS50209"/>
    </source>
</evidence>
<sequence>MDDHHKEALRKNCKAICEDLEFDVELEINLEEQKLFTRSQLDDIKAANTQKGRIQRLLHKLEQRGPEAFDKFVISIQEHYSWLAEKLNKSYEEERNKAASQSSDRGMISVVDENPEQIVLKKVLLMLTDANTNYDSIDPVSVPSDVSLCMIETKVSTMFEKHKNLEKQIDDCYKALNISDKTKSLDVVVQDLADQNESCNNKIVRLRKDLRHKSLLIQKQDEQIQNLKCTIETIQEEKAQLQTKLQWKISKIKELSAKLQHRCSEVQASYEKINELNETILNQDSEIKVSREKLNELSEIIKDQSIQIEDSQAKLVQKKYPMKTTKEKSENIQIPNSKCEDLNVRSKHQMPIDSHHELSTFSTLSNIQRVPLERCRSVHDEVQDNNIRFPKIHHQQHISQQKKRSRLGQNSCSDGLANRGSSKKSLWKPWKHYQE</sequence>
<feature type="region of interest" description="Disordered" evidence="2">
    <location>
        <begin position="393"/>
        <end position="435"/>
    </location>
</feature>
<dbReference type="PANTHER" id="PTHR15034:SF5">
    <property type="entry name" value="DEATH DOMAIN-CONTAINING PROTEIN CRADD"/>
    <property type="match status" value="1"/>
</dbReference>
<dbReference type="InterPro" id="IPR001315">
    <property type="entry name" value="CARD"/>
</dbReference>
<name>A0ABD3Y2E0_SINWO</name>
<feature type="coiled-coil region" evidence="1">
    <location>
        <begin position="44"/>
        <end position="104"/>
    </location>
</feature>
<dbReference type="PANTHER" id="PTHR15034">
    <property type="entry name" value="DEATH DOMAIN-CONTAINING PROTEIN CRADD"/>
    <property type="match status" value="1"/>
</dbReference>
<dbReference type="EMBL" id="JBJQND010000001">
    <property type="protein sequence ID" value="KAL3892166.1"/>
    <property type="molecule type" value="Genomic_DNA"/>
</dbReference>
<feature type="compositionally biased region" description="Polar residues" evidence="2">
    <location>
        <begin position="407"/>
        <end position="420"/>
    </location>
</feature>
<evidence type="ECO:0000313" key="5">
    <source>
        <dbReference type="Proteomes" id="UP001634394"/>
    </source>
</evidence>